<dbReference type="InterPro" id="IPR000719">
    <property type="entry name" value="Prot_kinase_dom"/>
</dbReference>
<dbReference type="SUPFAM" id="SSF56112">
    <property type="entry name" value="Protein kinase-like (PK-like)"/>
    <property type="match status" value="1"/>
</dbReference>
<name>A0A067LSM4_BOTB1</name>
<dbReference type="InParanoid" id="A0A067LSM4"/>
<dbReference type="InterPro" id="IPR008271">
    <property type="entry name" value="Ser/Thr_kinase_AS"/>
</dbReference>
<dbReference type="GO" id="GO:0005524">
    <property type="term" value="F:ATP binding"/>
    <property type="evidence" value="ECO:0007669"/>
    <property type="project" value="InterPro"/>
</dbReference>
<feature type="non-terminal residue" evidence="2">
    <location>
        <position position="1"/>
    </location>
</feature>
<dbReference type="PROSITE" id="PS50011">
    <property type="entry name" value="PROTEIN_KINASE_DOM"/>
    <property type="match status" value="1"/>
</dbReference>
<keyword evidence="3" id="KW-1185">Reference proteome</keyword>
<dbReference type="HOGENOM" id="CLU_000288_7_30_1"/>
<accession>A0A067LSM4</accession>
<dbReference type="EMBL" id="KL198146">
    <property type="protein sequence ID" value="KDQ06253.1"/>
    <property type="molecule type" value="Genomic_DNA"/>
</dbReference>
<evidence type="ECO:0000313" key="2">
    <source>
        <dbReference type="EMBL" id="KDQ06253.1"/>
    </source>
</evidence>
<dbReference type="Proteomes" id="UP000027195">
    <property type="component" value="Unassembled WGS sequence"/>
</dbReference>
<gene>
    <name evidence="2" type="ORF">BOTBODRAFT_72848</name>
</gene>
<dbReference type="AlphaFoldDB" id="A0A067LSM4"/>
<reference evidence="3" key="1">
    <citation type="journal article" date="2014" name="Proc. Natl. Acad. Sci. U.S.A.">
        <title>Extensive sampling of basidiomycete genomes demonstrates inadequacy of the white-rot/brown-rot paradigm for wood decay fungi.</title>
        <authorList>
            <person name="Riley R."/>
            <person name="Salamov A.A."/>
            <person name="Brown D.W."/>
            <person name="Nagy L.G."/>
            <person name="Floudas D."/>
            <person name="Held B.W."/>
            <person name="Levasseur A."/>
            <person name="Lombard V."/>
            <person name="Morin E."/>
            <person name="Otillar R."/>
            <person name="Lindquist E.A."/>
            <person name="Sun H."/>
            <person name="LaButti K.M."/>
            <person name="Schmutz J."/>
            <person name="Jabbour D."/>
            <person name="Luo H."/>
            <person name="Baker S.E."/>
            <person name="Pisabarro A.G."/>
            <person name="Walton J.D."/>
            <person name="Blanchette R.A."/>
            <person name="Henrissat B."/>
            <person name="Martin F."/>
            <person name="Cullen D."/>
            <person name="Hibbett D.S."/>
            <person name="Grigoriev I.V."/>
        </authorList>
    </citation>
    <scope>NUCLEOTIDE SEQUENCE [LARGE SCALE GENOMIC DNA]</scope>
    <source>
        <strain evidence="3">FD-172 SS1</strain>
    </source>
</reference>
<organism evidence="2 3">
    <name type="scientific">Botryobasidium botryosum (strain FD-172 SS1)</name>
    <dbReference type="NCBI Taxonomy" id="930990"/>
    <lineage>
        <taxon>Eukaryota</taxon>
        <taxon>Fungi</taxon>
        <taxon>Dikarya</taxon>
        <taxon>Basidiomycota</taxon>
        <taxon>Agaricomycotina</taxon>
        <taxon>Agaricomycetes</taxon>
        <taxon>Cantharellales</taxon>
        <taxon>Botryobasidiaceae</taxon>
        <taxon>Botryobasidium</taxon>
    </lineage>
</organism>
<dbReference type="Gene3D" id="1.10.510.10">
    <property type="entry name" value="Transferase(Phosphotransferase) domain 1"/>
    <property type="match status" value="1"/>
</dbReference>
<evidence type="ECO:0000313" key="3">
    <source>
        <dbReference type="Proteomes" id="UP000027195"/>
    </source>
</evidence>
<dbReference type="InterPro" id="IPR011009">
    <property type="entry name" value="Kinase-like_dom_sf"/>
</dbReference>
<sequence>LSQQLLDGIAFMHRCGIAHLDVKPQNLLVDPGSGRLTIIDYSVSERAGSMDLTITGFSGTEGWAAPEVGPKPYSPLGADLWSCGKVIQ</sequence>
<protein>
    <recommendedName>
        <fullName evidence="1">Protein kinase domain-containing protein</fullName>
    </recommendedName>
</protein>
<dbReference type="STRING" id="930990.A0A067LSM4"/>
<dbReference type="GO" id="GO:0004672">
    <property type="term" value="F:protein kinase activity"/>
    <property type="evidence" value="ECO:0007669"/>
    <property type="project" value="InterPro"/>
</dbReference>
<dbReference type="OrthoDB" id="4062651at2759"/>
<feature type="domain" description="Protein kinase" evidence="1">
    <location>
        <begin position="1"/>
        <end position="88"/>
    </location>
</feature>
<feature type="non-terminal residue" evidence="2">
    <location>
        <position position="88"/>
    </location>
</feature>
<dbReference type="Pfam" id="PF00069">
    <property type="entry name" value="Pkinase"/>
    <property type="match status" value="1"/>
</dbReference>
<evidence type="ECO:0000259" key="1">
    <source>
        <dbReference type="PROSITE" id="PS50011"/>
    </source>
</evidence>
<dbReference type="PANTHER" id="PTHR24347">
    <property type="entry name" value="SERINE/THREONINE-PROTEIN KINASE"/>
    <property type="match status" value="1"/>
</dbReference>
<proteinExistence type="predicted"/>
<dbReference type="PROSITE" id="PS00108">
    <property type="entry name" value="PROTEIN_KINASE_ST"/>
    <property type="match status" value="1"/>
</dbReference>